<organism evidence="1">
    <name type="scientific">Aeromonas hydrophila</name>
    <dbReference type="NCBI Taxonomy" id="644"/>
    <lineage>
        <taxon>Bacteria</taxon>
        <taxon>Pseudomonadati</taxon>
        <taxon>Pseudomonadota</taxon>
        <taxon>Gammaproteobacteria</taxon>
        <taxon>Aeromonadales</taxon>
        <taxon>Aeromonadaceae</taxon>
        <taxon>Aeromonas</taxon>
    </lineage>
</organism>
<proteinExistence type="predicted"/>
<gene>
    <name evidence="1" type="ORF">H2136_18110</name>
</gene>
<dbReference type="AlphaFoldDB" id="A0A926IY90"/>
<dbReference type="EMBL" id="JACLAN010000011">
    <property type="protein sequence ID" value="MBC8674199.1"/>
    <property type="molecule type" value="Genomic_DNA"/>
</dbReference>
<name>A0A926IY90_AERHY</name>
<evidence type="ECO:0000313" key="1">
    <source>
        <dbReference type="EMBL" id="MBC8674199.1"/>
    </source>
</evidence>
<accession>A0A926IY90</accession>
<protein>
    <submittedName>
        <fullName evidence="1">Uncharacterized protein</fullName>
    </submittedName>
</protein>
<sequence length="76" mass="8098">MENVKALLNTSVADASTMECHLQSNPQQALADAQLAIDFINQYGNTEGQKSRLAMLAAIVNKARKLIPGGRGNGTK</sequence>
<reference evidence="1" key="1">
    <citation type="submission" date="2020-07" db="EMBL/GenBank/DDBJ databases">
        <title>Carbapenem Resistant Aeromonas hydrophila Carrying blacphA7 Isolated from Two Solid Organ Transplant Patients.</title>
        <authorList>
            <person name="Hilt E."/>
            <person name="Fitzwater S.P."/>
            <person name="Ward K."/>
            <person name="De St Maurice A."/>
            <person name="Chandrasekaran S."/>
            <person name="Garner O.B."/>
            <person name="Yang S."/>
        </authorList>
    </citation>
    <scope>NUCLEOTIDE SEQUENCE</scope>
    <source>
        <strain evidence="1">B-1</strain>
    </source>
</reference>
<comment type="caution">
    <text evidence="1">The sequence shown here is derived from an EMBL/GenBank/DDBJ whole genome shotgun (WGS) entry which is preliminary data.</text>
</comment>